<comment type="function">
    <text evidence="11">May mediate accelerated ATP-independent bidirectional transbilayer migration of phospholipids upon binding calcium ions that results in a loss of phospholipid asymmetry in the plasma membrane.</text>
</comment>
<accession>A0ABM4I4H7</accession>
<dbReference type="Proteomes" id="UP001652640">
    <property type="component" value="Chromosome 4"/>
</dbReference>
<keyword evidence="10 11" id="KW-0449">Lipoprotein</keyword>
<dbReference type="PANTHER" id="PTHR23248:SF38">
    <property type="entry name" value="PHOSPHOLIPID SCRAMBLASE 1"/>
    <property type="match status" value="1"/>
</dbReference>
<keyword evidence="13" id="KW-1185">Reference proteome</keyword>
<dbReference type="RefSeq" id="XP_070322721.1">
    <property type="nucleotide sequence ID" value="XM_070466620.1"/>
</dbReference>
<evidence type="ECO:0000256" key="7">
    <source>
        <dbReference type="ARBA" id="ARBA00022989"/>
    </source>
</evidence>
<organism evidence="13 15">
    <name type="scientific">Odocoileus virginianus</name>
    <name type="common">White-tailed deer</name>
    <dbReference type="NCBI Taxonomy" id="9874"/>
    <lineage>
        <taxon>Eukaryota</taxon>
        <taxon>Metazoa</taxon>
        <taxon>Chordata</taxon>
        <taxon>Craniata</taxon>
        <taxon>Vertebrata</taxon>
        <taxon>Euteleostomi</taxon>
        <taxon>Mammalia</taxon>
        <taxon>Eutheria</taxon>
        <taxon>Laurasiatheria</taxon>
        <taxon>Artiodactyla</taxon>
        <taxon>Ruminantia</taxon>
        <taxon>Pecora</taxon>
        <taxon>Cervidae</taxon>
        <taxon>Odocoileinae</taxon>
        <taxon>Odocoileus</taxon>
    </lineage>
</organism>
<dbReference type="Pfam" id="PF03803">
    <property type="entry name" value="Scramblase"/>
    <property type="match status" value="1"/>
</dbReference>
<dbReference type="PANTHER" id="PTHR23248">
    <property type="entry name" value="PHOSPHOLIPID SCRAMBLASE-RELATED"/>
    <property type="match status" value="1"/>
</dbReference>
<evidence type="ECO:0000256" key="6">
    <source>
        <dbReference type="ARBA" id="ARBA00022837"/>
    </source>
</evidence>
<proteinExistence type="inferred from homology"/>
<comment type="subcellular location">
    <subcellularLocation>
        <location evidence="2">Membrane</location>
        <topology evidence="2">Single-pass type II membrane protein</topology>
    </subcellularLocation>
</comment>
<keyword evidence="5" id="KW-0812">Transmembrane</keyword>
<evidence type="ECO:0000256" key="8">
    <source>
        <dbReference type="ARBA" id="ARBA00023136"/>
    </source>
</evidence>
<evidence type="ECO:0000256" key="11">
    <source>
        <dbReference type="RuleBase" id="RU363116"/>
    </source>
</evidence>
<evidence type="ECO:0000313" key="15">
    <source>
        <dbReference type="RefSeq" id="XP_070322721.1"/>
    </source>
</evidence>
<reference evidence="14 15" key="2">
    <citation type="submission" date="2025-05" db="UniProtKB">
        <authorList>
            <consortium name="RefSeq"/>
        </authorList>
    </citation>
    <scope>IDENTIFICATION</scope>
    <source>
        <tissue evidence="14 15">Tongue muscle</tissue>
    </source>
</reference>
<name>A0ABM4I4H7_ODOVR</name>
<evidence type="ECO:0000256" key="5">
    <source>
        <dbReference type="ARBA" id="ARBA00022692"/>
    </source>
</evidence>
<gene>
    <name evidence="14 15" type="primary">LOC110148950</name>
</gene>
<keyword evidence="9 11" id="KW-0564">Palmitate</keyword>
<protein>
    <recommendedName>
        <fullName evidence="11">Phospholipid scramblase</fullName>
    </recommendedName>
</protein>
<reference evidence="13" key="1">
    <citation type="journal article" date="2022" name="J. Hered.">
        <title>A De Novo Chromosome-Level Genome Assembly of the White-Tailed Deer, Odocoileus Virginianus.</title>
        <authorList>
            <person name="London E.W."/>
            <person name="Roca A.L."/>
            <person name="Novakofski J.E."/>
            <person name="Mateus-Pinilla N.E."/>
        </authorList>
    </citation>
    <scope>NUCLEOTIDE SEQUENCE [LARGE SCALE GENOMIC DNA]</scope>
</reference>
<dbReference type="RefSeq" id="XP_070322720.1">
    <property type="nucleotide sequence ID" value="XM_070466619.1"/>
</dbReference>
<keyword evidence="4" id="KW-0597">Phosphoprotein</keyword>
<keyword evidence="7" id="KW-1133">Transmembrane helix</keyword>
<evidence type="ECO:0000256" key="3">
    <source>
        <dbReference type="ARBA" id="ARBA00005350"/>
    </source>
</evidence>
<feature type="region of interest" description="Disordered" evidence="12">
    <location>
        <begin position="1"/>
        <end position="44"/>
    </location>
</feature>
<evidence type="ECO:0000313" key="13">
    <source>
        <dbReference type="Proteomes" id="UP001652640"/>
    </source>
</evidence>
<evidence type="ECO:0000256" key="12">
    <source>
        <dbReference type="SAM" id="MobiDB-lite"/>
    </source>
</evidence>
<dbReference type="InterPro" id="IPR005552">
    <property type="entry name" value="Scramblase"/>
</dbReference>
<comment type="similarity">
    <text evidence="3 11">Belongs to the phospholipid scramblase family.</text>
</comment>
<evidence type="ECO:0000256" key="2">
    <source>
        <dbReference type="ARBA" id="ARBA00004606"/>
    </source>
</evidence>
<evidence type="ECO:0000256" key="1">
    <source>
        <dbReference type="ARBA" id="ARBA00001913"/>
    </source>
</evidence>
<evidence type="ECO:0000256" key="10">
    <source>
        <dbReference type="ARBA" id="ARBA00023288"/>
    </source>
</evidence>
<dbReference type="GeneID" id="110148950"/>
<evidence type="ECO:0000256" key="4">
    <source>
        <dbReference type="ARBA" id="ARBA00022553"/>
    </source>
</evidence>
<keyword evidence="8" id="KW-0472">Membrane</keyword>
<evidence type="ECO:0000256" key="9">
    <source>
        <dbReference type="ARBA" id="ARBA00023139"/>
    </source>
</evidence>
<evidence type="ECO:0000313" key="14">
    <source>
        <dbReference type="RefSeq" id="XP_070322720.1"/>
    </source>
</evidence>
<sequence>MDSQTSPEHSGCPTLQAGNSETHAENHVQDSNPETQAEYPSPQPAYPETQIGYLVVQAGKTGCGLVDIPVQYQQVSLQPNIPAKPLYIIKLVPSPDCPPGLQYLSQVNQILIHQQIELTEVIVHIKTNNKYEIKNSLGQKIYFAVEDTDCCTRYSCGASRPFTMRILDLLGREVITLERPLRLNCFCIPCCLQEIEIDAPPGVPIGYVTQIRHPFLPKFRIQNEDRKDVLKIIGPCCMCSCCGDTDFEIKSLDGKNVVGKISKQFTGIVREIFTSYSNFDIQFSSDIDVKMKAVILGACFLIDFMFYEKKRCAKFLALIPF</sequence>
<comment type="cofactor">
    <cofactor evidence="1 11">
        <name>Ca(2+)</name>
        <dbReference type="ChEBI" id="CHEBI:29108"/>
    </cofactor>
</comment>
<keyword evidence="6 11" id="KW-0106">Calcium</keyword>